<keyword evidence="2" id="KW-1185">Reference proteome</keyword>
<comment type="caution">
    <text evidence="1">The sequence shown here is derived from an EMBL/GenBank/DDBJ whole genome shotgun (WGS) entry which is preliminary data.</text>
</comment>
<gene>
    <name evidence="1" type="ORF">GMARGA_LOCUS17210</name>
</gene>
<evidence type="ECO:0000313" key="1">
    <source>
        <dbReference type="EMBL" id="CAG8758604.1"/>
    </source>
</evidence>
<dbReference type="EMBL" id="CAJVQB010012890">
    <property type="protein sequence ID" value="CAG8758604.1"/>
    <property type="molecule type" value="Genomic_DNA"/>
</dbReference>
<protein>
    <submittedName>
        <fullName evidence="1">44534_t:CDS:1</fullName>
    </submittedName>
</protein>
<organism evidence="1 2">
    <name type="scientific">Gigaspora margarita</name>
    <dbReference type="NCBI Taxonomy" id="4874"/>
    <lineage>
        <taxon>Eukaryota</taxon>
        <taxon>Fungi</taxon>
        <taxon>Fungi incertae sedis</taxon>
        <taxon>Mucoromycota</taxon>
        <taxon>Glomeromycotina</taxon>
        <taxon>Glomeromycetes</taxon>
        <taxon>Diversisporales</taxon>
        <taxon>Gigasporaceae</taxon>
        <taxon>Gigaspora</taxon>
    </lineage>
</organism>
<proteinExistence type="predicted"/>
<feature type="non-terminal residue" evidence="1">
    <location>
        <position position="1"/>
    </location>
</feature>
<reference evidence="1 2" key="1">
    <citation type="submission" date="2021-06" db="EMBL/GenBank/DDBJ databases">
        <authorList>
            <person name="Kallberg Y."/>
            <person name="Tangrot J."/>
            <person name="Rosling A."/>
        </authorList>
    </citation>
    <scope>NUCLEOTIDE SEQUENCE [LARGE SCALE GENOMIC DNA]</scope>
    <source>
        <strain evidence="1 2">120-4 pot B 10/14</strain>
    </source>
</reference>
<evidence type="ECO:0000313" key="2">
    <source>
        <dbReference type="Proteomes" id="UP000789901"/>
    </source>
</evidence>
<dbReference type="Proteomes" id="UP000789901">
    <property type="component" value="Unassembled WGS sequence"/>
</dbReference>
<name>A0ABN7VF27_GIGMA</name>
<accession>A0ABN7VF27</accession>
<sequence>YGTFRRVPAEIIDEDMEPFEERSSNTIIRAQESVETINAPIVGQTFKSWEELDQYISLYAKSQNFASVIRGSEYNNGFCRSRRYACEHQGHNSAKNKTCILSINFLCLCHNDHQINDQTKKFAVKYRAFSEDMLKDIKFWTEIDLSNAIQTFKRQNYIENEAAVLLNYLLERKNEDTR</sequence>